<dbReference type="EMBL" id="JYDJ01000090">
    <property type="protein sequence ID" value="KRX44732.1"/>
    <property type="molecule type" value="Genomic_DNA"/>
</dbReference>
<proteinExistence type="predicted"/>
<name>A0A0V0U0F4_9BILA</name>
<keyword evidence="2" id="KW-1185">Reference proteome</keyword>
<gene>
    <name evidence="1" type="ORF">T05_304</name>
</gene>
<dbReference type="AlphaFoldDB" id="A0A0V0U0F4"/>
<dbReference type="Proteomes" id="UP000055048">
    <property type="component" value="Unassembled WGS sequence"/>
</dbReference>
<organism evidence="1 2">
    <name type="scientific">Trichinella murrelli</name>
    <dbReference type="NCBI Taxonomy" id="144512"/>
    <lineage>
        <taxon>Eukaryota</taxon>
        <taxon>Metazoa</taxon>
        <taxon>Ecdysozoa</taxon>
        <taxon>Nematoda</taxon>
        <taxon>Enoplea</taxon>
        <taxon>Dorylaimia</taxon>
        <taxon>Trichinellida</taxon>
        <taxon>Trichinellidae</taxon>
        <taxon>Trichinella</taxon>
    </lineage>
</organism>
<reference evidence="1 2" key="1">
    <citation type="submission" date="2015-01" db="EMBL/GenBank/DDBJ databases">
        <title>Evolution of Trichinella species and genotypes.</title>
        <authorList>
            <person name="Korhonen P.K."/>
            <person name="Edoardo P."/>
            <person name="Giuseppe L.R."/>
            <person name="Gasser R.B."/>
        </authorList>
    </citation>
    <scope>NUCLEOTIDE SEQUENCE [LARGE SCALE GENOMIC DNA]</scope>
    <source>
        <strain evidence="1">ISS417</strain>
    </source>
</reference>
<protein>
    <submittedName>
        <fullName evidence="1">Uncharacterized protein</fullName>
    </submittedName>
</protein>
<evidence type="ECO:0000313" key="2">
    <source>
        <dbReference type="Proteomes" id="UP000055048"/>
    </source>
</evidence>
<evidence type="ECO:0000313" key="1">
    <source>
        <dbReference type="EMBL" id="KRX44732.1"/>
    </source>
</evidence>
<sequence>MIDKILKTKQLLPIECENHHENICDDSFIVTISSLTLLTRKVFPFHYNQAVPHDYFGFYRLKSSEKFPQLIPSFSSVLSTKLLKEIQLTPSDRLDPANLLLPTTSATLAIQFYKRSNVEDEAVDQPVGFFTSSTSSSSLLSSYSFFRFKKQAAFY</sequence>
<accession>A0A0V0U0F4</accession>
<comment type="caution">
    <text evidence="1">The sequence shown here is derived from an EMBL/GenBank/DDBJ whole genome shotgun (WGS) entry which is preliminary data.</text>
</comment>